<keyword evidence="9" id="KW-1185">Reference proteome</keyword>
<feature type="region of interest" description="Disordered" evidence="5">
    <location>
        <begin position="1234"/>
        <end position="1266"/>
    </location>
</feature>
<evidence type="ECO:0000259" key="7">
    <source>
        <dbReference type="Pfam" id="PF13361"/>
    </source>
</evidence>
<dbReference type="Pfam" id="PF00580">
    <property type="entry name" value="UvrD-helicase"/>
    <property type="match status" value="1"/>
</dbReference>
<dbReference type="SUPFAM" id="SSF52540">
    <property type="entry name" value="P-loop containing nucleoside triphosphate hydrolases"/>
    <property type="match status" value="1"/>
</dbReference>
<comment type="caution">
    <text evidence="8">The sequence shown here is derived from an EMBL/GenBank/DDBJ whole genome shotgun (WGS) entry which is preliminary data.</text>
</comment>
<gene>
    <name evidence="8" type="ORF">PBRASI_LOCUS8247</name>
</gene>
<keyword evidence="2" id="KW-0378">Hydrolase</keyword>
<dbReference type="InterPro" id="IPR014016">
    <property type="entry name" value="UvrD-like_ATP-bd"/>
</dbReference>
<evidence type="ECO:0000256" key="3">
    <source>
        <dbReference type="ARBA" id="ARBA00022806"/>
    </source>
</evidence>
<organism evidence="8 9">
    <name type="scientific">Paraglomus brasilianum</name>
    <dbReference type="NCBI Taxonomy" id="144538"/>
    <lineage>
        <taxon>Eukaryota</taxon>
        <taxon>Fungi</taxon>
        <taxon>Fungi incertae sedis</taxon>
        <taxon>Mucoromycota</taxon>
        <taxon>Glomeromycotina</taxon>
        <taxon>Glomeromycetes</taxon>
        <taxon>Paraglomerales</taxon>
        <taxon>Paraglomeraceae</taxon>
        <taxon>Paraglomus</taxon>
    </lineage>
</organism>
<evidence type="ECO:0000256" key="4">
    <source>
        <dbReference type="ARBA" id="ARBA00022840"/>
    </source>
</evidence>
<evidence type="ECO:0000256" key="1">
    <source>
        <dbReference type="ARBA" id="ARBA00022741"/>
    </source>
</evidence>
<evidence type="ECO:0000313" key="9">
    <source>
        <dbReference type="Proteomes" id="UP000789739"/>
    </source>
</evidence>
<dbReference type="PANTHER" id="PTHR21529:SF4">
    <property type="entry name" value="TPR AND ANKYRIN REPEAT-CONTAINING PROTEIN 1"/>
    <property type="match status" value="1"/>
</dbReference>
<feature type="non-terminal residue" evidence="8">
    <location>
        <position position="1"/>
    </location>
</feature>
<keyword evidence="4" id="KW-0067">ATP-binding</keyword>
<evidence type="ECO:0000256" key="2">
    <source>
        <dbReference type="ARBA" id="ARBA00022801"/>
    </source>
</evidence>
<dbReference type="InterPro" id="IPR014017">
    <property type="entry name" value="DNA_helicase_UvrD-like_C"/>
</dbReference>
<reference evidence="8" key="1">
    <citation type="submission" date="2021-06" db="EMBL/GenBank/DDBJ databases">
        <authorList>
            <person name="Kallberg Y."/>
            <person name="Tangrot J."/>
            <person name="Rosling A."/>
        </authorList>
    </citation>
    <scope>NUCLEOTIDE SEQUENCE</scope>
    <source>
        <strain evidence="8">BR232B</strain>
    </source>
</reference>
<accession>A0A9N9CTS0</accession>
<evidence type="ECO:0000259" key="6">
    <source>
        <dbReference type="Pfam" id="PF00580"/>
    </source>
</evidence>
<dbReference type="InterPro" id="IPR039904">
    <property type="entry name" value="TRANK1"/>
</dbReference>
<dbReference type="GO" id="GO:0016787">
    <property type="term" value="F:hydrolase activity"/>
    <property type="evidence" value="ECO:0007669"/>
    <property type="project" value="UniProtKB-KW"/>
</dbReference>
<keyword evidence="3" id="KW-0347">Helicase</keyword>
<feature type="domain" description="UvrD-like helicase ATP-binding" evidence="6">
    <location>
        <begin position="310"/>
        <end position="398"/>
    </location>
</feature>
<dbReference type="PANTHER" id="PTHR21529">
    <property type="entry name" value="MAMMARY TURMOR VIRUS RECEPTOR HOMOLOG 1, 2 MTVR1, 2"/>
    <property type="match status" value="1"/>
</dbReference>
<feature type="region of interest" description="Disordered" evidence="5">
    <location>
        <begin position="1450"/>
        <end position="1478"/>
    </location>
</feature>
<evidence type="ECO:0000256" key="5">
    <source>
        <dbReference type="SAM" id="MobiDB-lite"/>
    </source>
</evidence>
<keyword evidence="1" id="KW-0547">Nucleotide-binding</keyword>
<dbReference type="Pfam" id="PF13361">
    <property type="entry name" value="UvrD_C"/>
    <property type="match status" value="1"/>
</dbReference>
<dbReference type="InterPro" id="IPR027417">
    <property type="entry name" value="P-loop_NTPase"/>
</dbReference>
<dbReference type="OrthoDB" id="3156807at2759"/>
<evidence type="ECO:0000313" key="8">
    <source>
        <dbReference type="EMBL" id="CAG8612438.1"/>
    </source>
</evidence>
<dbReference type="Gene3D" id="3.40.50.300">
    <property type="entry name" value="P-loop containing nucleotide triphosphate hydrolases"/>
    <property type="match status" value="2"/>
</dbReference>
<feature type="domain" description="UvrD-like helicase C-terminal" evidence="7">
    <location>
        <begin position="533"/>
        <end position="608"/>
    </location>
</feature>
<feature type="compositionally biased region" description="Polar residues" evidence="5">
    <location>
        <begin position="1239"/>
        <end position="1253"/>
    </location>
</feature>
<proteinExistence type="predicted"/>
<name>A0A9N9CTS0_9GLOM</name>
<dbReference type="Proteomes" id="UP000789739">
    <property type="component" value="Unassembled WGS sequence"/>
</dbReference>
<dbReference type="GO" id="GO:0005524">
    <property type="term" value="F:ATP binding"/>
    <property type="evidence" value="ECO:0007669"/>
    <property type="project" value="UniProtKB-KW"/>
</dbReference>
<protein>
    <submittedName>
        <fullName evidence="8">10240_t:CDS:1</fullName>
    </submittedName>
</protein>
<dbReference type="GO" id="GO:0004386">
    <property type="term" value="F:helicase activity"/>
    <property type="evidence" value="ECO:0007669"/>
    <property type="project" value="UniProtKB-KW"/>
</dbReference>
<dbReference type="EMBL" id="CAJVPI010001430">
    <property type="protein sequence ID" value="CAG8612438.1"/>
    <property type="molecule type" value="Genomic_DNA"/>
</dbReference>
<sequence>EVSQDGVTLPKVFEGEEAIKSTQSRLDVLQEDDERMLEVHKALVTNKFVPLSTSLMKALARGHSGFTFQVSKIEHEIINHPKSAIIIGRSGTGKTTCIVFRLIARELDSAHHDNEYLQKRQIFITANYYLCVRVKDYFNRLKEAVEHAGERMSKAQFNEYIRRRGTVINANVANDVMLEEGDEFNNIPDSFRQLTEAHFPLFITIEKFMRMLQGTYGINLQKLTVRAELDAGDEGDVKGPRRRSSFIKKEHFVNYNLFRERYWDHFDHDSKRNLDCGLVYSEFAVIKGTNPDVDHLSREVYQTISTKKYPAFRHNRDQVYDLFLQYEKKKARNGDHDSIDRTLAILRCAKKAALGGPHIHEVYIDECQDNNILDFALILEIFDRVDSIFLAGDIAQCIAAGSSFRFQDMRSLMYKWECERSEKYKLYGVKKPTQFELNVNYRSHNGILQLAASIVDIIHHFFPDCIDSLKPETSEVGGPRPIAFSDFQMKAYFYDLSTNESTSNIEFGAQQVIIVRNDATKLYVKEQIRDAGLVMTVFETKGMEFDDVLLFNFFTDSPAGSKWRIIPPVLEGNSKRIRSFSHEKHYILSHELKNLYVAITRARQHIWILDEDAERVRPVQRYWENRNLVKVIQSLDEIGTMSALAKKSTKDEWNEQGKAFFEKQKYDLAVFCFSKGKDNIRYDLANAYRLQQIAKSSVNSSDIATVKQNFIVAAAAFKKCFRPIQEALCYETIMMYEAAGKIYAECDKFEDAARCFFDAKIWHTAGEYYERAKKYTKAAEAYTNGGYCDIVIDLMQRYKQEIDTASFSRIIRIAYIYYRWTNNKKMRDKMVSEFEEAASMFARSADHEENVVGALQCLLELCRIYVLNGIIMGTTSSTELRHLLNKAAEVTKLGSQLLENSTQWDMMVEETQLYSDYVNEDLNSVQERAQFFHVREEHVIECLAILLWLKITKSDNQPEYWRKRLNHLLRLSKLAYPFMHSHKSDVSDEEKKARKDFEKVFSVSETENCRNKRRVLLHSSLIKRIDEYNVIDEGNVIDFAGDWNVYDEHVVRRTIERLFSSHMYEFIWEASEKYKSIPDISSYICYQWPCNDRNCQRHHMEPTRENLRRRLSLACLHYTVIRQLDVLGLMRKHRLKEEQTQDAYFLQRFWTENLVKCHIRYQPAKPSFPELIYDYINGCSDIRDGISEHAREQWLGDDLRAQDFADMLKCLFVSLQLQNKKIIDKFCNKISALRHPPSTEASPPNTKNEQPNIEDSPHDTENSSSDVEDWFFDTEDMLSDTEESPPNSEDLPTGFERIRIKAVADDNKTVTDDNKAVAVDNKAVADDNKAVEDDNKAVAVDNKTRDKTVAVGERLSKFIIHLSSGERIIAIKHAQKFITYALQFINEVNLLADQAIGDLVSFMECATSLAFPANPERRDFYLTRSYLKNYYPKFNRSFFYRYPLFPSQDYKRDDTSQEDYKRDDTSQEDYKRDDASQEDYKRDVERHHRLIKDFFGKTQRLVCILINCKNEKSVDLDQQIVLTMVHRLIRLLVVIGLNEPACENEIIQFFNNYENEHTFQKYLKRDMESLKKILDKKDKLRLLSHRKHRNACI</sequence>